<comment type="caution">
    <text evidence="2">The sequence shown here is derived from an EMBL/GenBank/DDBJ whole genome shotgun (WGS) entry which is preliminary data.</text>
</comment>
<proteinExistence type="predicted"/>
<organism evidence="2 3">
    <name type="scientific">Geodia barretti</name>
    <name type="common">Barrett's horny sponge</name>
    <dbReference type="NCBI Taxonomy" id="519541"/>
    <lineage>
        <taxon>Eukaryota</taxon>
        <taxon>Metazoa</taxon>
        <taxon>Porifera</taxon>
        <taxon>Demospongiae</taxon>
        <taxon>Heteroscleromorpha</taxon>
        <taxon>Tetractinellida</taxon>
        <taxon>Astrophorina</taxon>
        <taxon>Geodiidae</taxon>
        <taxon>Geodia</taxon>
    </lineage>
</organism>
<keyword evidence="3" id="KW-1185">Reference proteome</keyword>
<dbReference type="Pfam" id="PF01933">
    <property type="entry name" value="CofD"/>
    <property type="match status" value="1"/>
</dbReference>
<protein>
    <submittedName>
        <fullName evidence="2">Gluconeogenesis factor</fullName>
    </submittedName>
</protein>
<evidence type="ECO:0000313" key="3">
    <source>
        <dbReference type="Proteomes" id="UP001174909"/>
    </source>
</evidence>
<dbReference type="GO" id="GO:0043743">
    <property type="term" value="F:LPPG:FO 2-phospho-L-lactate transferase activity"/>
    <property type="evidence" value="ECO:0007669"/>
    <property type="project" value="InterPro"/>
</dbReference>
<gene>
    <name evidence="2" type="ORF">GBAR_LOCUS5733</name>
</gene>
<dbReference type="Proteomes" id="UP001174909">
    <property type="component" value="Unassembled WGS sequence"/>
</dbReference>
<dbReference type="InterPro" id="IPR010119">
    <property type="entry name" value="Gluconeogen_factor"/>
</dbReference>
<accession>A0AA35WCM5</accession>
<evidence type="ECO:0000313" key="2">
    <source>
        <dbReference type="EMBL" id="CAI8008367.1"/>
    </source>
</evidence>
<keyword evidence="1" id="KW-0963">Cytoplasm</keyword>
<evidence type="ECO:0000256" key="1">
    <source>
        <dbReference type="ARBA" id="ARBA00022490"/>
    </source>
</evidence>
<reference evidence="2" key="1">
    <citation type="submission" date="2023-03" db="EMBL/GenBank/DDBJ databases">
        <authorList>
            <person name="Steffen K."/>
            <person name="Cardenas P."/>
        </authorList>
    </citation>
    <scope>NUCLEOTIDE SEQUENCE</scope>
</reference>
<dbReference type="EMBL" id="CASHTH010000839">
    <property type="protein sequence ID" value="CAI8008367.1"/>
    <property type="molecule type" value="Genomic_DNA"/>
</dbReference>
<dbReference type="InterPro" id="IPR002882">
    <property type="entry name" value="CofD"/>
</dbReference>
<sequence length="119" mass="12574">MADGTVVLGETNIAASPKRIMDVQVSPANPKAFGAAIDAIRDAELTVIGPGSLYTSLIPNLLIPGIARALIESSEPVVYVCNIATQPGETDGYTLEDHLRAIERHLPGLAIDSWWPIAA</sequence>
<dbReference type="AlphaFoldDB" id="A0AA35WCM5"/>
<dbReference type="PANTHER" id="PTHR30135">
    <property type="entry name" value="UNCHARACTERIZED PROTEIN YVCK-RELATED"/>
    <property type="match status" value="1"/>
</dbReference>
<dbReference type="InterPro" id="IPR038136">
    <property type="entry name" value="CofD-like_dom_sf"/>
</dbReference>
<dbReference type="SUPFAM" id="SSF142338">
    <property type="entry name" value="CofD-like"/>
    <property type="match status" value="1"/>
</dbReference>
<dbReference type="Gene3D" id="3.40.50.10680">
    <property type="entry name" value="CofD-like domains"/>
    <property type="match status" value="1"/>
</dbReference>
<name>A0AA35WCM5_GEOBA</name>
<dbReference type="PANTHER" id="PTHR30135:SF3">
    <property type="entry name" value="GLUCONEOGENESIS FACTOR-RELATED"/>
    <property type="match status" value="1"/>
</dbReference>